<feature type="chain" id="PRO_5010343175" description="Adhesin" evidence="1">
    <location>
        <begin position="23"/>
        <end position="272"/>
    </location>
</feature>
<name>A0A1G5QJC0_PHOLU</name>
<evidence type="ECO:0000259" key="3">
    <source>
        <dbReference type="Pfam" id="PF24223"/>
    </source>
</evidence>
<dbReference type="Gene3D" id="2.60.40.1090">
    <property type="entry name" value="Fimbrial-type adhesion domain"/>
    <property type="match status" value="1"/>
</dbReference>
<dbReference type="InterPro" id="IPR036937">
    <property type="entry name" value="Adhesion_dom_fimbrial_sf"/>
</dbReference>
<evidence type="ECO:0000313" key="4">
    <source>
        <dbReference type="EMBL" id="SCZ61708.1"/>
    </source>
</evidence>
<dbReference type="InterPro" id="IPR057009">
    <property type="entry name" value="MrpH_N"/>
</dbReference>
<dbReference type="GeneID" id="45656351"/>
<reference evidence="5" key="1">
    <citation type="submission" date="2016-10" db="EMBL/GenBank/DDBJ databases">
        <authorList>
            <person name="Varghese N."/>
            <person name="Submissions S."/>
        </authorList>
    </citation>
    <scope>NUCLEOTIDE SEQUENCE [LARGE SCALE GENOMIC DNA]</scope>
    <source>
        <strain evidence="5">ATCC 29999</strain>
    </source>
</reference>
<dbReference type="Proteomes" id="UP000183223">
    <property type="component" value="Unassembled WGS sequence"/>
</dbReference>
<protein>
    <recommendedName>
        <fullName evidence="6">Adhesin</fullName>
    </recommendedName>
</protein>
<dbReference type="STRING" id="29488.KS18_07365"/>
<dbReference type="AlphaFoldDB" id="A0A1G5QJC0"/>
<dbReference type="Pfam" id="PF24223">
    <property type="entry name" value="MrpH_C"/>
    <property type="match status" value="1"/>
</dbReference>
<feature type="domain" description="Fimbrial adhesin MrpH C-terminal" evidence="3">
    <location>
        <begin position="159"/>
        <end position="272"/>
    </location>
</feature>
<proteinExistence type="predicted"/>
<dbReference type="GO" id="GO:0007155">
    <property type="term" value="P:cell adhesion"/>
    <property type="evidence" value="ECO:0007669"/>
    <property type="project" value="InterPro"/>
</dbReference>
<gene>
    <name evidence="4" type="ORF">SAMN02982990_01764</name>
</gene>
<accession>A0A1G5QJC0</accession>
<keyword evidence="5" id="KW-1185">Reference proteome</keyword>
<dbReference type="CDD" id="cd22566">
    <property type="entry name" value="MrpH-like"/>
    <property type="match status" value="1"/>
</dbReference>
<dbReference type="Pfam" id="PF24222">
    <property type="entry name" value="MrpH_N"/>
    <property type="match status" value="1"/>
</dbReference>
<dbReference type="OrthoDB" id="6454267at2"/>
<dbReference type="InterPro" id="IPR057010">
    <property type="entry name" value="MrpH_C"/>
</dbReference>
<evidence type="ECO:0000313" key="5">
    <source>
        <dbReference type="Proteomes" id="UP000183223"/>
    </source>
</evidence>
<evidence type="ECO:0000256" key="1">
    <source>
        <dbReference type="SAM" id="SignalP"/>
    </source>
</evidence>
<dbReference type="GO" id="GO:0009289">
    <property type="term" value="C:pilus"/>
    <property type="evidence" value="ECO:0007669"/>
    <property type="project" value="InterPro"/>
</dbReference>
<dbReference type="EMBL" id="FMWJ01000006">
    <property type="protein sequence ID" value="SCZ61708.1"/>
    <property type="molecule type" value="Genomic_DNA"/>
</dbReference>
<evidence type="ECO:0008006" key="6">
    <source>
        <dbReference type="Google" id="ProtNLM"/>
    </source>
</evidence>
<keyword evidence="1" id="KW-0732">Signal</keyword>
<dbReference type="RefSeq" id="WP_049583328.1">
    <property type="nucleotide sequence ID" value="NZ_CAWQXX010000025.1"/>
</dbReference>
<evidence type="ECO:0000259" key="2">
    <source>
        <dbReference type="Pfam" id="PF24222"/>
    </source>
</evidence>
<sequence>MKKLFSVCLVLLLSLFSLSAVASIFSYITKSEGIPTNAYYTFVIERWDPENDFTPNPCYGYSACWISVNHRHFADGYSGQPYRLFNTRVERFKTMKQVQAEILKYTSFPITGVAKHFGPAIRSHQECVGLFYETDRSGFHGRLLPGSLCGVAPPPIGFCQVSEGSVELNYGSIDEANLEGATRAENINVTCNVDIEIIVTATGPDRGLVPLRSDGSLKAKLLLNEKNGEEGVAVFVPAGGNVPVTVKSILQKNGRVEAGPFSGSGAIILAMP</sequence>
<feature type="signal peptide" evidence="1">
    <location>
        <begin position="1"/>
        <end position="22"/>
    </location>
</feature>
<organism evidence="4 5">
    <name type="scientific">Photorhabdus luminescens</name>
    <name type="common">Xenorhabdus luminescens</name>
    <dbReference type="NCBI Taxonomy" id="29488"/>
    <lineage>
        <taxon>Bacteria</taxon>
        <taxon>Pseudomonadati</taxon>
        <taxon>Pseudomonadota</taxon>
        <taxon>Gammaproteobacteria</taxon>
        <taxon>Enterobacterales</taxon>
        <taxon>Morganellaceae</taxon>
        <taxon>Photorhabdus</taxon>
    </lineage>
</organism>
<feature type="domain" description="Fimbrial adhesin MrpH N-terminal" evidence="2">
    <location>
        <begin position="22"/>
        <end position="157"/>
    </location>
</feature>